<accession>A0A3E0EVX8</accession>
<dbReference type="PROSITE" id="PS51257">
    <property type="entry name" value="PROKAR_LIPOPROTEIN"/>
    <property type="match status" value="1"/>
</dbReference>
<gene>
    <name evidence="1" type="ORF">C8P67_101482</name>
</gene>
<comment type="caution">
    <text evidence="1">The sequence shown here is derived from an EMBL/GenBank/DDBJ whole genome shotgun (WGS) entry which is preliminary data.</text>
</comment>
<proteinExistence type="predicted"/>
<dbReference type="AlphaFoldDB" id="A0A3E0EVX8"/>
<dbReference type="RefSeq" id="WP_115809956.1">
    <property type="nucleotide sequence ID" value="NZ_QUNI01000001.1"/>
</dbReference>
<keyword evidence="2" id="KW-1185">Reference proteome</keyword>
<sequence>MQTKKTAAISIIILSLITVISCNELDKLLTFTVSDEVTFKINSGLSINTPFEVATPDVTTNSSTEFNNNNTDANLVKDATLREIKLSILNPADKTFSFLKSVHIYISTTADDEIELAYLDNINTAVNTINLTCTTKNLDKYIKASSYKLRTAITTKETYSQDIEVKANISFKVTADPFN</sequence>
<organism evidence="1 2">
    <name type="scientific">Flavobacterium aquicola</name>
    <dbReference type="NCBI Taxonomy" id="1682742"/>
    <lineage>
        <taxon>Bacteria</taxon>
        <taxon>Pseudomonadati</taxon>
        <taxon>Bacteroidota</taxon>
        <taxon>Flavobacteriia</taxon>
        <taxon>Flavobacteriales</taxon>
        <taxon>Flavobacteriaceae</taxon>
        <taxon>Flavobacterium</taxon>
    </lineage>
</organism>
<dbReference type="OrthoDB" id="672279at2"/>
<evidence type="ECO:0000313" key="2">
    <source>
        <dbReference type="Proteomes" id="UP000257136"/>
    </source>
</evidence>
<dbReference type="EMBL" id="QUNI01000001">
    <property type="protein sequence ID" value="REH01994.1"/>
    <property type="molecule type" value="Genomic_DNA"/>
</dbReference>
<dbReference type="Proteomes" id="UP000257136">
    <property type="component" value="Unassembled WGS sequence"/>
</dbReference>
<evidence type="ECO:0000313" key="1">
    <source>
        <dbReference type="EMBL" id="REH01994.1"/>
    </source>
</evidence>
<protein>
    <submittedName>
        <fullName evidence="1">Uncharacterized protein</fullName>
    </submittedName>
</protein>
<name>A0A3E0EVX8_9FLAO</name>
<reference evidence="1 2" key="1">
    <citation type="submission" date="2018-08" db="EMBL/GenBank/DDBJ databases">
        <title>Genomic Encyclopedia of Archaeal and Bacterial Type Strains, Phase II (KMG-II): from individual species to whole genera.</title>
        <authorList>
            <person name="Goeker M."/>
        </authorList>
    </citation>
    <scope>NUCLEOTIDE SEQUENCE [LARGE SCALE GENOMIC DNA]</scope>
    <source>
        <strain evidence="1 2">DSM 100880</strain>
    </source>
</reference>